<evidence type="ECO:0000313" key="14">
    <source>
        <dbReference type="Proteomes" id="UP001271789"/>
    </source>
</evidence>
<name>A0AAE4MIJ2_9EURY</name>
<protein>
    <recommendedName>
        <fullName evidence="10">Isoleucine--tRNA ligase</fullName>
        <ecNumber evidence="10">6.1.1.5</ecNumber>
    </recommendedName>
    <alternativeName>
        <fullName evidence="10">Isoleucyl-tRNA synthetase</fullName>
        <shortName evidence="10">IleRS</shortName>
    </alternativeName>
</protein>
<evidence type="ECO:0000256" key="5">
    <source>
        <dbReference type="ARBA" id="ARBA00022833"/>
    </source>
</evidence>
<organism evidence="13 14">
    <name type="scientific">Methanolapillus africanus</name>
    <dbReference type="NCBI Taxonomy" id="3028297"/>
    <lineage>
        <taxon>Archaea</taxon>
        <taxon>Methanobacteriati</taxon>
        <taxon>Methanobacteriota</taxon>
        <taxon>Stenosarchaea group</taxon>
        <taxon>Methanomicrobia</taxon>
        <taxon>Methanosarcinales</taxon>
        <taxon>Methanosarcinaceae</taxon>
        <taxon>Methanolapillus</taxon>
    </lineage>
</organism>
<dbReference type="PROSITE" id="PS00178">
    <property type="entry name" value="AA_TRNA_LIGASE_I"/>
    <property type="match status" value="1"/>
</dbReference>
<dbReference type="SUPFAM" id="SSF50677">
    <property type="entry name" value="ValRS/IleRS/LeuRS editing domain"/>
    <property type="match status" value="1"/>
</dbReference>
<dbReference type="HAMAP" id="MF_02003">
    <property type="entry name" value="Ile_tRNA_synth_type2"/>
    <property type="match status" value="1"/>
</dbReference>
<keyword evidence="5 10" id="KW-0862">Zinc</keyword>
<keyword evidence="3 10" id="KW-0479">Metal-binding</keyword>
<evidence type="ECO:0000256" key="1">
    <source>
        <dbReference type="ARBA" id="ARBA00022490"/>
    </source>
</evidence>
<dbReference type="InterPro" id="IPR002301">
    <property type="entry name" value="Ile-tRNA-ligase"/>
</dbReference>
<dbReference type="CDD" id="cd07961">
    <property type="entry name" value="Anticodon_Ia_Ile_ABEc"/>
    <property type="match status" value="1"/>
</dbReference>
<dbReference type="InterPro" id="IPR033709">
    <property type="entry name" value="Anticodon_Ile_ABEc"/>
</dbReference>
<dbReference type="InterPro" id="IPR002300">
    <property type="entry name" value="aa-tRNA-synth_Ia"/>
</dbReference>
<evidence type="ECO:0000259" key="12">
    <source>
        <dbReference type="Pfam" id="PF08264"/>
    </source>
</evidence>
<evidence type="ECO:0000256" key="2">
    <source>
        <dbReference type="ARBA" id="ARBA00022598"/>
    </source>
</evidence>
<feature type="domain" description="Methionyl/Valyl/Leucyl/Isoleucyl-tRNA synthetase anticodon-binding" evidence="12">
    <location>
        <begin position="685"/>
        <end position="841"/>
    </location>
</feature>
<feature type="binding site" evidence="10">
    <location>
        <position position="600"/>
    </location>
    <ligand>
        <name>ATP</name>
        <dbReference type="ChEBI" id="CHEBI:30616"/>
    </ligand>
</feature>
<dbReference type="GO" id="GO:0002161">
    <property type="term" value="F:aminoacyl-tRNA deacylase activity"/>
    <property type="evidence" value="ECO:0007669"/>
    <property type="project" value="InterPro"/>
</dbReference>
<evidence type="ECO:0000256" key="10">
    <source>
        <dbReference type="HAMAP-Rule" id="MF_02003"/>
    </source>
</evidence>
<dbReference type="Pfam" id="PF19302">
    <property type="entry name" value="DUF5915"/>
    <property type="match status" value="1"/>
</dbReference>
<dbReference type="SUPFAM" id="SSF47323">
    <property type="entry name" value="Anticodon-binding domain of a subclass of class I aminoacyl-tRNA synthetases"/>
    <property type="match status" value="1"/>
</dbReference>
<keyword evidence="4 10" id="KW-0547">Nucleotide-binding</keyword>
<dbReference type="InterPro" id="IPR014729">
    <property type="entry name" value="Rossmann-like_a/b/a_fold"/>
</dbReference>
<dbReference type="Gene3D" id="3.90.740.10">
    <property type="entry name" value="Valyl/Leucyl/Isoleucyl-tRNA synthetase, editing domain"/>
    <property type="match status" value="1"/>
</dbReference>
<dbReference type="InterPro" id="IPR009080">
    <property type="entry name" value="tRNAsynth_Ia_anticodon-bd"/>
</dbReference>
<comment type="domain">
    <text evidence="10">IleRS has two distinct active sites: one for aminoacylation and one for editing. The misactivated valine is translocated from the active site to the editing site, which sterically excludes the correctly activated isoleucine. The single editing site contains two valyl binding pockets, one specific for each substrate (Val-AMP or Val-tRNA(Ile)).</text>
</comment>
<comment type="subcellular location">
    <subcellularLocation>
        <location evidence="10">Cytoplasm</location>
    </subcellularLocation>
</comment>
<evidence type="ECO:0000256" key="4">
    <source>
        <dbReference type="ARBA" id="ARBA00022741"/>
    </source>
</evidence>
<keyword evidence="1 10" id="KW-0963">Cytoplasm</keyword>
<keyword evidence="6 10" id="KW-0067">ATP-binding</keyword>
<dbReference type="FunFam" id="3.40.50.620:FF:000286">
    <property type="entry name" value="Isoleucine--tRNA ligase"/>
    <property type="match status" value="1"/>
</dbReference>
<evidence type="ECO:0000256" key="8">
    <source>
        <dbReference type="ARBA" id="ARBA00023146"/>
    </source>
</evidence>
<dbReference type="InterPro" id="IPR013155">
    <property type="entry name" value="M/V/L/I-tRNA-synth_anticd-bd"/>
</dbReference>
<dbReference type="Gene3D" id="3.30.720.200">
    <property type="match status" value="1"/>
</dbReference>
<keyword evidence="14" id="KW-1185">Reference proteome</keyword>
<dbReference type="GO" id="GO:0006428">
    <property type="term" value="P:isoleucyl-tRNA aminoacylation"/>
    <property type="evidence" value="ECO:0007669"/>
    <property type="project" value="UniProtKB-UniRule"/>
</dbReference>
<comment type="subunit">
    <text evidence="10">Monomer.</text>
</comment>
<dbReference type="NCBIfam" id="TIGR00392">
    <property type="entry name" value="ileS"/>
    <property type="match status" value="1"/>
</dbReference>
<comment type="similarity">
    <text evidence="10">Belongs to the class-I aminoacyl-tRNA synthetase family. IleS type 2 subfamily.</text>
</comment>
<dbReference type="RefSeq" id="WP_338099633.1">
    <property type="nucleotide sequence ID" value="NZ_JAWDKD010000018.1"/>
</dbReference>
<dbReference type="Pfam" id="PF08264">
    <property type="entry name" value="Anticodon_1"/>
    <property type="match status" value="1"/>
</dbReference>
<accession>A0AAE4MIJ2</accession>
<dbReference type="SUPFAM" id="SSF52374">
    <property type="entry name" value="Nucleotidylyl transferase"/>
    <property type="match status" value="1"/>
</dbReference>
<sequence>MLQEISDKYDTEKIEQEINQFWRESDAYLKTRAHRRLGKKFFFVDGPPYTTGHIHLGTAWNKVIKDSVLRYESMNGRDVTDRPGWDMHGLPIEVKVEEKLGFKSKKDIEEFGVSNFIQECKAFAIEKKGSMTEQFKRLGVWMDWDDPYMTLKDEYIESAWWVTQKAHEKDLLEVGKRVVNWCPRCETAIADSEVEYADRDDPSIFVKFPIKGKENTFLVIWTTTPWTIPSNVAVAVHPDFEYAVVSAVGPNDEKETLIFAADAVPAVLKKGKYKSFEIIEKKSGTEVAGLEYESPLAGEIPIQKDMDHAVYLADYVTADNTGCVHIAPGHGLDDFNVGAKYGLPVFCPVGPSGAYTKEAGKYAGMNIRAANDVVIEDLKSKNLLLQSGKINHRYGHCWRCKTPIIFLATEQWFIDIVKIKQQMLDAVANDVDWYPDWAGSARFKDWIEGARDWCVSRQRYWGIPIPIWTCPDCKKRTVVGTKQELIEKAGLSGDIELHRPYVDNVKIPCSCGSQMVRTKDVFDVWFDSAMASFATLGFPANTDKFDALWPADFIAEGHDQTRGWFYSQLGASMVAFGKTPYKSVLMHGFTLDSNNKKMSKSLGNVVTPDEVIEKFGADTLRAYVLSSSAPWDDLKFNWEEIATVSRTLNILWNVYKFPLPYMILDNFNPADYPADQMKEHMREEDKWILSRLQTTVSEMTAAMDEKMLHKAVRSALDFILEDLSRWYIQLIRPRTWTEEGSSEKNMDKLAVYSVLYETYVTLAKIIAPFMPYMAEALYQNLVRNTTPEAPLSVHMMDWPKVKAEFADPVLEKHMEIVRNVVEASSNARQKAGRKLRWPISKIVVAPKNDDVKTALNRLRSVFLDQTNAKDVIVIGIGEEWKELDVQMTPNQSVLGPKFKQDAKKVADALNEAGAKSLKDAFACVEEMELTLENGTVVMVTADMCVFEELIPKGIAGAESNAGMVYVDARLTPELEAEGYGREVIRRIQDMRKEMDLAVDELIDADIQIKDGRVLSLVKNMSGEIASEVRAKNLALSENPAFGTLVKDWDVEGVLMNIGISKMKL</sequence>
<comment type="catalytic activity">
    <reaction evidence="9 10">
        <text>tRNA(Ile) + L-isoleucine + ATP = L-isoleucyl-tRNA(Ile) + AMP + diphosphate</text>
        <dbReference type="Rhea" id="RHEA:11060"/>
        <dbReference type="Rhea" id="RHEA-COMP:9666"/>
        <dbReference type="Rhea" id="RHEA-COMP:9695"/>
        <dbReference type="ChEBI" id="CHEBI:30616"/>
        <dbReference type="ChEBI" id="CHEBI:33019"/>
        <dbReference type="ChEBI" id="CHEBI:58045"/>
        <dbReference type="ChEBI" id="CHEBI:78442"/>
        <dbReference type="ChEBI" id="CHEBI:78528"/>
        <dbReference type="ChEBI" id="CHEBI:456215"/>
        <dbReference type="EC" id="6.1.1.5"/>
    </reaction>
</comment>
<feature type="domain" description="Aminoacyl-tRNA synthetase class Ia" evidence="11">
    <location>
        <begin position="18"/>
        <end position="634"/>
    </location>
</feature>
<proteinExistence type="inferred from homology"/>
<comment type="caution">
    <text evidence="13">The sequence shown here is derived from an EMBL/GenBank/DDBJ whole genome shotgun (WGS) entry which is preliminary data.</text>
</comment>
<dbReference type="Gene3D" id="3.40.50.620">
    <property type="entry name" value="HUPs"/>
    <property type="match status" value="2"/>
</dbReference>
<dbReference type="Proteomes" id="UP001271789">
    <property type="component" value="Unassembled WGS sequence"/>
</dbReference>
<dbReference type="InterPro" id="IPR023586">
    <property type="entry name" value="Ile-tRNA-ligase_type2"/>
</dbReference>
<comment type="cofactor">
    <cofactor evidence="10">
        <name>Zn(2+)</name>
        <dbReference type="ChEBI" id="CHEBI:29105"/>
    </cofactor>
</comment>
<feature type="short sequence motif" description="'KMSKS' region" evidence="10">
    <location>
        <begin position="597"/>
        <end position="601"/>
    </location>
</feature>
<dbReference type="Gene3D" id="1.10.730.10">
    <property type="entry name" value="Isoleucyl-tRNA Synthetase, Domain 1"/>
    <property type="match status" value="1"/>
</dbReference>
<evidence type="ECO:0000256" key="6">
    <source>
        <dbReference type="ARBA" id="ARBA00022840"/>
    </source>
</evidence>
<dbReference type="CDD" id="cd00818">
    <property type="entry name" value="IleRS_core"/>
    <property type="match status" value="1"/>
</dbReference>
<keyword evidence="7 10" id="KW-0648">Protein biosynthesis</keyword>
<dbReference type="Pfam" id="PF00133">
    <property type="entry name" value="tRNA-synt_1"/>
    <property type="match status" value="1"/>
</dbReference>
<dbReference type="GO" id="GO:0005524">
    <property type="term" value="F:ATP binding"/>
    <property type="evidence" value="ECO:0007669"/>
    <property type="project" value="UniProtKB-UniRule"/>
</dbReference>
<dbReference type="PRINTS" id="PR00984">
    <property type="entry name" value="TRNASYNTHILE"/>
</dbReference>
<dbReference type="GO" id="GO:0005737">
    <property type="term" value="C:cytoplasm"/>
    <property type="evidence" value="ECO:0007669"/>
    <property type="project" value="UniProtKB-SubCell"/>
</dbReference>
<dbReference type="AlphaFoldDB" id="A0AAE4MIJ2"/>
<dbReference type="PANTHER" id="PTHR42780">
    <property type="entry name" value="SOLEUCYL-TRNA SYNTHETASE"/>
    <property type="match status" value="1"/>
</dbReference>
<evidence type="ECO:0000256" key="3">
    <source>
        <dbReference type="ARBA" id="ARBA00022723"/>
    </source>
</evidence>
<reference evidence="13" key="1">
    <citation type="submission" date="2023-06" db="EMBL/GenBank/DDBJ databases">
        <title>Genome sequence of Methanosarcinaceae archaeon Ag5.</title>
        <authorList>
            <person name="Protasov E."/>
            <person name="Platt K."/>
            <person name="Poehlein A."/>
            <person name="Daniel R."/>
            <person name="Brune A."/>
        </authorList>
    </citation>
    <scope>NUCLEOTIDE SEQUENCE</scope>
    <source>
        <strain evidence="13">Ag5</strain>
    </source>
</reference>
<feature type="short sequence motif" description="'HIGH' region" evidence="10">
    <location>
        <begin position="48"/>
        <end position="58"/>
    </location>
</feature>
<evidence type="ECO:0000313" key="13">
    <source>
        <dbReference type="EMBL" id="MDV0447207.1"/>
    </source>
</evidence>
<evidence type="ECO:0000259" key="11">
    <source>
        <dbReference type="Pfam" id="PF00133"/>
    </source>
</evidence>
<gene>
    <name evidence="10 13" type="primary">ileS</name>
    <name evidence="13" type="ORF">MsAg5_10860</name>
</gene>
<dbReference type="EMBL" id="JAWDKD010000018">
    <property type="protein sequence ID" value="MDV0447207.1"/>
    <property type="molecule type" value="Genomic_DNA"/>
</dbReference>
<dbReference type="InterPro" id="IPR001412">
    <property type="entry name" value="aa-tRNA-synth_I_CS"/>
</dbReference>
<dbReference type="PANTHER" id="PTHR42780:SF1">
    <property type="entry name" value="ISOLEUCINE--TRNA LIGASE, CYTOPLASMIC"/>
    <property type="match status" value="1"/>
</dbReference>
<comment type="function">
    <text evidence="10">Catalyzes the attachment of isoleucine to tRNA(Ile). As IleRS can inadvertently accommodate and process structurally similar amino acids such as valine, to avoid such errors it has two additional distinct tRNA(Ile)-dependent editing activities. One activity is designated as 'pretransfer' editing and involves the hydrolysis of activated Val-AMP. The other activity is designated 'posttransfer' editing and involves deacylation of mischarged Val-tRNA(Ile).</text>
</comment>
<dbReference type="InterPro" id="IPR009008">
    <property type="entry name" value="Val/Leu/Ile-tRNA-synth_edit"/>
</dbReference>
<dbReference type="GO" id="GO:0000049">
    <property type="term" value="F:tRNA binding"/>
    <property type="evidence" value="ECO:0007669"/>
    <property type="project" value="InterPro"/>
</dbReference>
<evidence type="ECO:0000256" key="9">
    <source>
        <dbReference type="ARBA" id="ARBA00048359"/>
    </source>
</evidence>
<dbReference type="EC" id="6.1.1.5" evidence="10"/>
<dbReference type="GO" id="GO:0008270">
    <property type="term" value="F:zinc ion binding"/>
    <property type="evidence" value="ECO:0007669"/>
    <property type="project" value="UniProtKB-UniRule"/>
</dbReference>
<dbReference type="GO" id="GO:0004822">
    <property type="term" value="F:isoleucine-tRNA ligase activity"/>
    <property type="evidence" value="ECO:0007669"/>
    <property type="project" value="UniProtKB-UniRule"/>
</dbReference>
<evidence type="ECO:0000256" key="7">
    <source>
        <dbReference type="ARBA" id="ARBA00022917"/>
    </source>
</evidence>
<keyword evidence="2 10" id="KW-0436">Ligase</keyword>
<keyword evidence="8 10" id="KW-0030">Aminoacyl-tRNA synthetase</keyword>